<evidence type="ECO:0000256" key="1">
    <source>
        <dbReference type="ARBA" id="ARBA00007951"/>
    </source>
</evidence>
<keyword evidence="5" id="KW-0378">Hydrolase</keyword>
<dbReference type="GO" id="GO:0007154">
    <property type="term" value="P:cell communication"/>
    <property type="evidence" value="ECO:0007669"/>
    <property type="project" value="InterPro"/>
</dbReference>
<proteinExistence type="inferred from homology"/>
<dbReference type="InterPro" id="IPR038081">
    <property type="entry name" value="CalX-like_sf"/>
</dbReference>
<feature type="transmembrane region" description="Helical" evidence="8">
    <location>
        <begin position="737"/>
        <end position="759"/>
    </location>
</feature>
<dbReference type="PANTHER" id="PTHR10030">
    <property type="entry name" value="ALPHA-L-FUCOSIDASE"/>
    <property type="match status" value="1"/>
</dbReference>
<evidence type="ECO:0000256" key="4">
    <source>
        <dbReference type="ARBA" id="ARBA00022737"/>
    </source>
</evidence>
<keyword evidence="11" id="KW-1185">Reference proteome</keyword>
<dbReference type="Gene3D" id="2.60.40.2030">
    <property type="match status" value="1"/>
</dbReference>
<name>A0A1J4JU31_9EUKA</name>
<dbReference type="Proteomes" id="UP000179807">
    <property type="component" value="Unassembled WGS sequence"/>
</dbReference>
<keyword evidence="3" id="KW-0732">Signal</keyword>
<dbReference type="InterPro" id="IPR008979">
    <property type="entry name" value="Galactose-bd-like_sf"/>
</dbReference>
<sequence>MFFLIGFTLCVDPPAPWGPLPTQGQLNYHREELSAFIHYGMNTFTGKEWGDGQEDPNWFKPTKLDTDQWVSTLKNAGFKRIIMIGRHHDGFCLWKSKYTDHQVNESKDFQSISQFLHQSGDVIEEISKSCSKYDMNMGFYLSPWDANSPYYGKEVEYNEYYMNQLTEILGDKKYGNNGKFVEVWMDGAKGTGAADQKYWFLKWFELIENLQPGAVVFSPYASTVRWVGNEAGIAGETCWSRLNLTRQRNWYDEHGGDESEYLNHGDPDGDIWSTAECDVSLTSGWFWKEGKVPKSMKELTTIYFSSVGRGQPFLLNVPPNTDGSFPQDFVDRLNELHETIQKSFSLNFAAASGVTFSASQIRGDDETNFGPKNVVDGSYDTYWTMNDGQLTGTLTIDFGADKTFDMISISEHIALGQRVTSWSVEYFSNGAWTEFEKGTTIGAKRILRQLPVTSSKVRINILGSQAVPLIEFVGIYKAYGAFSMGDVVPDGLEEILAAKFQTTGNWNTESEGIWTKQIGATASATFKGTKAYIVGIVDPGHGVMDVYIDDVKVGSPNTYSPNRQLRQLLFQTDTLEDKEHTIKVVLVSQAIALHGFYILNNNGAGIFEIEKLDYDVAKGDSVTLTILRNGGSVGSAQVTFQTSPGSAVHGRHYVDITTDLVFANGETKKQVTVETIKNTEVTGNLTFFGEIVNPTSNALVGFNASSTVTIYETNMDRFMHKIRHLQYKVKTSPSTKIAFIAAAAVGVVAVVAVISFFVVKRSQKNEEEIDTKAIINQPEEPNYTA</sequence>
<keyword evidence="8" id="KW-1133">Transmembrane helix</keyword>
<evidence type="ECO:0000256" key="2">
    <source>
        <dbReference type="ARBA" id="ARBA00012662"/>
    </source>
</evidence>
<dbReference type="SUPFAM" id="SSF141072">
    <property type="entry name" value="CalX-like"/>
    <property type="match status" value="1"/>
</dbReference>
<evidence type="ECO:0000256" key="7">
    <source>
        <dbReference type="ARBA" id="ARBA00023295"/>
    </source>
</evidence>
<dbReference type="SMART" id="SM00812">
    <property type="entry name" value="Alpha_L_fucos"/>
    <property type="match status" value="1"/>
</dbReference>
<dbReference type="InterPro" id="IPR057739">
    <property type="entry name" value="Glyco_hydro_29_N"/>
</dbReference>
<dbReference type="InterPro" id="IPR000421">
    <property type="entry name" value="FA58C"/>
</dbReference>
<evidence type="ECO:0000259" key="9">
    <source>
        <dbReference type="PROSITE" id="PS50022"/>
    </source>
</evidence>
<dbReference type="GO" id="GO:0004560">
    <property type="term" value="F:alpha-L-fucosidase activity"/>
    <property type="evidence" value="ECO:0007669"/>
    <property type="project" value="UniProtKB-EC"/>
</dbReference>
<dbReference type="AlphaFoldDB" id="A0A1J4JU31"/>
<dbReference type="OrthoDB" id="6039950at2759"/>
<dbReference type="SMART" id="SM00237">
    <property type="entry name" value="Calx_beta"/>
    <property type="match status" value="1"/>
</dbReference>
<dbReference type="InterPro" id="IPR000933">
    <property type="entry name" value="Glyco_hydro_29"/>
</dbReference>
<gene>
    <name evidence="10" type="ORF">TRFO_07690</name>
</gene>
<keyword evidence="8" id="KW-0472">Membrane</keyword>
<dbReference type="InterPro" id="IPR017853">
    <property type="entry name" value="GH"/>
</dbReference>
<evidence type="ECO:0000256" key="8">
    <source>
        <dbReference type="SAM" id="Phobius"/>
    </source>
</evidence>
<protein>
    <recommendedName>
        <fullName evidence="2">alpha-L-fucosidase</fullName>
        <ecNumber evidence="2">3.2.1.51</ecNumber>
    </recommendedName>
</protein>
<feature type="domain" description="F5/8 type C" evidence="9">
    <location>
        <begin position="339"/>
        <end position="478"/>
    </location>
</feature>
<dbReference type="GO" id="GO:0016139">
    <property type="term" value="P:glycoside catabolic process"/>
    <property type="evidence" value="ECO:0007669"/>
    <property type="project" value="TreeGrafter"/>
</dbReference>
<dbReference type="GeneID" id="94828536"/>
<dbReference type="VEuPathDB" id="TrichDB:TRFO_07690"/>
<keyword evidence="7" id="KW-0326">Glycosidase</keyword>
<evidence type="ECO:0000256" key="3">
    <source>
        <dbReference type="ARBA" id="ARBA00022729"/>
    </source>
</evidence>
<dbReference type="GO" id="GO:0016020">
    <property type="term" value="C:membrane"/>
    <property type="evidence" value="ECO:0007669"/>
    <property type="project" value="InterPro"/>
</dbReference>
<evidence type="ECO:0000256" key="6">
    <source>
        <dbReference type="ARBA" id="ARBA00022837"/>
    </source>
</evidence>
<dbReference type="Pfam" id="PF01120">
    <property type="entry name" value="Alpha_L_fucos"/>
    <property type="match status" value="1"/>
</dbReference>
<dbReference type="SUPFAM" id="SSF49785">
    <property type="entry name" value="Galactose-binding domain-like"/>
    <property type="match status" value="1"/>
</dbReference>
<keyword evidence="4" id="KW-0677">Repeat</keyword>
<comment type="similarity">
    <text evidence="1">Belongs to the glycosyl hydrolase 29 family.</text>
</comment>
<dbReference type="Pfam" id="PF00754">
    <property type="entry name" value="F5_F8_type_C"/>
    <property type="match status" value="1"/>
</dbReference>
<dbReference type="FunFam" id="3.20.20.80:FF:000052">
    <property type="entry name" value="Putative alpha-L-fucosidase 1"/>
    <property type="match status" value="1"/>
</dbReference>
<dbReference type="RefSeq" id="XP_068354156.1">
    <property type="nucleotide sequence ID" value="XM_068493832.1"/>
</dbReference>
<organism evidence="10 11">
    <name type="scientific">Tritrichomonas foetus</name>
    <dbReference type="NCBI Taxonomy" id="1144522"/>
    <lineage>
        <taxon>Eukaryota</taxon>
        <taxon>Metamonada</taxon>
        <taxon>Parabasalia</taxon>
        <taxon>Tritrichomonadida</taxon>
        <taxon>Tritrichomonadidae</taxon>
        <taxon>Tritrichomonas</taxon>
    </lineage>
</organism>
<dbReference type="EMBL" id="MLAK01000927">
    <property type="protein sequence ID" value="OHT01020.1"/>
    <property type="molecule type" value="Genomic_DNA"/>
</dbReference>
<dbReference type="EC" id="3.2.1.51" evidence="2"/>
<accession>A0A1J4JU31</accession>
<evidence type="ECO:0000256" key="5">
    <source>
        <dbReference type="ARBA" id="ARBA00022801"/>
    </source>
</evidence>
<dbReference type="InterPro" id="IPR003644">
    <property type="entry name" value="Calx_beta"/>
</dbReference>
<evidence type="ECO:0000313" key="11">
    <source>
        <dbReference type="Proteomes" id="UP000179807"/>
    </source>
</evidence>
<dbReference type="Gene3D" id="3.20.20.80">
    <property type="entry name" value="Glycosidases"/>
    <property type="match status" value="1"/>
</dbReference>
<keyword evidence="8" id="KW-0812">Transmembrane</keyword>
<dbReference type="PANTHER" id="PTHR10030:SF37">
    <property type="entry name" value="ALPHA-L-FUCOSIDASE-RELATED"/>
    <property type="match status" value="1"/>
</dbReference>
<dbReference type="Gene3D" id="2.60.120.260">
    <property type="entry name" value="Galactose-binding domain-like"/>
    <property type="match status" value="2"/>
</dbReference>
<dbReference type="PROSITE" id="PS50022">
    <property type="entry name" value="FA58C_3"/>
    <property type="match status" value="1"/>
</dbReference>
<dbReference type="SUPFAM" id="SSF51445">
    <property type="entry name" value="(Trans)glycosidases"/>
    <property type="match status" value="1"/>
</dbReference>
<comment type="caution">
    <text evidence="10">The sequence shown here is derived from an EMBL/GenBank/DDBJ whole genome shotgun (WGS) entry which is preliminary data.</text>
</comment>
<dbReference type="GO" id="GO:0006004">
    <property type="term" value="P:fucose metabolic process"/>
    <property type="evidence" value="ECO:0007669"/>
    <property type="project" value="TreeGrafter"/>
</dbReference>
<keyword evidence="6" id="KW-0106">Calcium</keyword>
<evidence type="ECO:0000313" key="10">
    <source>
        <dbReference type="EMBL" id="OHT01020.1"/>
    </source>
</evidence>
<dbReference type="GO" id="GO:0005764">
    <property type="term" value="C:lysosome"/>
    <property type="evidence" value="ECO:0007669"/>
    <property type="project" value="TreeGrafter"/>
</dbReference>
<dbReference type="Pfam" id="PF03160">
    <property type="entry name" value="Calx-beta"/>
    <property type="match status" value="1"/>
</dbReference>
<reference evidence="10" key="1">
    <citation type="submission" date="2016-10" db="EMBL/GenBank/DDBJ databases">
        <authorList>
            <person name="Benchimol M."/>
            <person name="Almeida L.G."/>
            <person name="Vasconcelos A.T."/>
            <person name="Perreira-Neves A."/>
            <person name="Rosa I.A."/>
            <person name="Tasca T."/>
            <person name="Bogo M.R."/>
            <person name="de Souza W."/>
        </authorList>
    </citation>
    <scope>NUCLEOTIDE SEQUENCE [LARGE SCALE GENOMIC DNA]</scope>
    <source>
        <strain evidence="10">K</strain>
    </source>
</reference>